<evidence type="ECO:0000313" key="4">
    <source>
        <dbReference type="Proteomes" id="UP000230002"/>
    </source>
</evidence>
<dbReference type="Proteomes" id="UP000230002">
    <property type="component" value="Unassembled WGS sequence"/>
</dbReference>
<name>A0A2G8SQ24_9APHY</name>
<evidence type="ECO:0000256" key="1">
    <source>
        <dbReference type="SAM" id="SignalP"/>
    </source>
</evidence>
<dbReference type="AlphaFoldDB" id="A0A2G8SQ24"/>
<dbReference type="InterPro" id="IPR013320">
    <property type="entry name" value="ConA-like_dom_sf"/>
</dbReference>
<dbReference type="STRING" id="1077348.A0A2G8SQ24"/>
<sequence length="340" mass="38040">MRAGYTFCLATLLTPVISTDPVDYFFKTSFMGREFLQRWTWYIDDDPTHGRVNYVDQATALQHNLSYASDYKFVMRADSENVVSPSDPRGRKSVRIQSVEAYSDVIIILDLQHMPEGCGTWPAFWSVSAAGPWPKGGEIDIIEGVNLDDENLSSLHTSENCTMPEVRAMSGDVTSTDCDAHHNKNQGCGVQFGNPLSYGALFNRYDGGYYALARTRYGGVRIWFWNRWDSDVPWEIRHPPTRDLFGPTKLAPTPLWGQPQAVFEFGEGCSYADHFDAHNLVFDLTFCGDWAGGAYATSGCSGTSCIDFVNGNPEAFKNAYWEINAMHIYAPVAEDLFGES</sequence>
<organism evidence="3 4">
    <name type="scientific">Ganoderma sinense ZZ0214-1</name>
    <dbReference type="NCBI Taxonomy" id="1077348"/>
    <lineage>
        <taxon>Eukaryota</taxon>
        <taxon>Fungi</taxon>
        <taxon>Dikarya</taxon>
        <taxon>Basidiomycota</taxon>
        <taxon>Agaricomycotina</taxon>
        <taxon>Agaricomycetes</taxon>
        <taxon>Polyporales</taxon>
        <taxon>Polyporaceae</taxon>
        <taxon>Ganoderma</taxon>
    </lineage>
</organism>
<feature type="chain" id="PRO_5013755424" description="GH16 domain-containing protein" evidence="1">
    <location>
        <begin position="20"/>
        <end position="340"/>
    </location>
</feature>
<proteinExistence type="predicted"/>
<evidence type="ECO:0000313" key="3">
    <source>
        <dbReference type="EMBL" id="PIL35850.1"/>
    </source>
</evidence>
<dbReference type="PROSITE" id="PS51762">
    <property type="entry name" value="GH16_2"/>
    <property type="match status" value="1"/>
</dbReference>
<dbReference type="Gene3D" id="2.60.120.200">
    <property type="match status" value="1"/>
</dbReference>
<feature type="domain" description="GH16" evidence="2">
    <location>
        <begin position="37"/>
        <end position="299"/>
    </location>
</feature>
<dbReference type="SUPFAM" id="SSF49899">
    <property type="entry name" value="Concanavalin A-like lectins/glucanases"/>
    <property type="match status" value="1"/>
</dbReference>
<dbReference type="PANTHER" id="PTHR10963:SF24">
    <property type="entry name" value="GLYCOSIDASE C21B10.07-RELATED"/>
    <property type="match status" value="1"/>
</dbReference>
<dbReference type="EMBL" id="AYKW01000002">
    <property type="protein sequence ID" value="PIL35850.1"/>
    <property type="molecule type" value="Genomic_DNA"/>
</dbReference>
<keyword evidence="4" id="KW-1185">Reference proteome</keyword>
<dbReference type="Pfam" id="PF26113">
    <property type="entry name" value="GH16_XgeA"/>
    <property type="match status" value="1"/>
</dbReference>
<dbReference type="CDD" id="cd02181">
    <property type="entry name" value="GH16_fungal_Lam16A_glucanase"/>
    <property type="match status" value="1"/>
</dbReference>
<protein>
    <recommendedName>
        <fullName evidence="2">GH16 domain-containing protein</fullName>
    </recommendedName>
</protein>
<evidence type="ECO:0000259" key="2">
    <source>
        <dbReference type="PROSITE" id="PS51762"/>
    </source>
</evidence>
<feature type="signal peptide" evidence="1">
    <location>
        <begin position="1"/>
        <end position="19"/>
    </location>
</feature>
<dbReference type="GO" id="GO:0004553">
    <property type="term" value="F:hydrolase activity, hydrolyzing O-glycosyl compounds"/>
    <property type="evidence" value="ECO:0007669"/>
    <property type="project" value="InterPro"/>
</dbReference>
<dbReference type="GO" id="GO:0009251">
    <property type="term" value="P:glucan catabolic process"/>
    <property type="evidence" value="ECO:0007669"/>
    <property type="project" value="TreeGrafter"/>
</dbReference>
<dbReference type="InterPro" id="IPR000757">
    <property type="entry name" value="Beta-glucanase-like"/>
</dbReference>
<dbReference type="OrthoDB" id="192832at2759"/>
<comment type="caution">
    <text evidence="3">The sequence shown here is derived from an EMBL/GenBank/DDBJ whole genome shotgun (WGS) entry which is preliminary data.</text>
</comment>
<reference evidence="3 4" key="1">
    <citation type="journal article" date="2015" name="Sci. Rep.">
        <title>Chromosome-level genome map provides insights into diverse defense mechanisms in the medicinal fungus Ganoderma sinense.</title>
        <authorList>
            <person name="Zhu Y."/>
            <person name="Xu J."/>
            <person name="Sun C."/>
            <person name="Zhou S."/>
            <person name="Xu H."/>
            <person name="Nelson D.R."/>
            <person name="Qian J."/>
            <person name="Song J."/>
            <person name="Luo H."/>
            <person name="Xiang L."/>
            <person name="Li Y."/>
            <person name="Xu Z."/>
            <person name="Ji A."/>
            <person name="Wang L."/>
            <person name="Lu S."/>
            <person name="Hayward A."/>
            <person name="Sun W."/>
            <person name="Li X."/>
            <person name="Schwartz D.C."/>
            <person name="Wang Y."/>
            <person name="Chen S."/>
        </authorList>
    </citation>
    <scope>NUCLEOTIDE SEQUENCE [LARGE SCALE GENOMIC DNA]</scope>
    <source>
        <strain evidence="3 4">ZZ0214-1</strain>
    </source>
</reference>
<accession>A0A2G8SQ24</accession>
<keyword evidence="1" id="KW-0732">Signal</keyword>
<gene>
    <name evidence="3" type="ORF">GSI_01510</name>
</gene>
<dbReference type="InterPro" id="IPR050546">
    <property type="entry name" value="Glycosyl_Hydrlase_16"/>
</dbReference>
<dbReference type="PANTHER" id="PTHR10963">
    <property type="entry name" value="GLYCOSYL HYDROLASE-RELATED"/>
    <property type="match status" value="1"/>
</dbReference>